<evidence type="ECO:0000259" key="10">
    <source>
        <dbReference type="PROSITE" id="PS51873"/>
    </source>
</evidence>
<dbReference type="InterPro" id="IPR047546">
    <property type="entry name" value="Rcat_RBR_RNF216"/>
</dbReference>
<evidence type="ECO:0000256" key="4">
    <source>
        <dbReference type="ARBA" id="ARBA00022737"/>
    </source>
</evidence>
<gene>
    <name evidence="11" type="ORF">RHTO0S_18e02938g</name>
</gene>
<evidence type="ECO:0000256" key="2">
    <source>
        <dbReference type="ARBA" id="ARBA00022679"/>
    </source>
</evidence>
<sequence length="776" mass="84637">MALAARAEPPNGSAATLDSPADESDEVALAPPQAFLHFARSLAPTSTRRDALRAWDRTTDVAVSFEKDGSISMESQRVQAALGLLVDLLETPNADSLSSPIAAGSKAASSTAQKRPLSPAPVLDLDPMPTHKRVRAGARAAGRAKGVNGTAGGMKKGKGKEKEVAVVLGSSDEEEVDPLGDSSIEIISSPVKARRGVRVNKGKGRAIELEPSPEPAAKPAGEILLISDDDEPFDNRAATEATPPAAEPTPLEQVLFLIPDVLPDHAQALLQSPDYGGNVEAVVYHLLEQNGKYPKIEEPENKVVEKKDWLDVQDRRRTETPSPLYRKMALDHLYAAFPLLPAALIKKTFVSPDCASFFAPTYQLLNKRLEAGEYDAQKLRKGRKPPKKTMRLSITNTVDEEGKSHRVVEEIEAEVPEELKQEIEWLKARLLRERHERLRAEREEKAAQEERERVELLNEQARQNGEAVECGCCFDEVALENSAQCAEGHLFCKTCAVANASDRIGRRQAVLPCMTAECTATFPPATYSSFLPPRMIESLASIAQQVDLDTAFDGVDGFEKCPFCPYACYIENPQERLLRCERPECRKVTCCQCKKESHLPLSCVEADKDSRLAGVHAVAEAMSAALIRPCPSCKVPATKIDGCNKMTCSQCHAHWCYVCRKKITNGYAHFSQATCPQFDDTRMREHKEVEAARLAAQADLDDLTKADAAVLADEAPVRGPPVFPQRPNVVPGAAGPPNFVAAPLAPAQAARDFQDVMARVQAAQNGMLAAILAWRR</sequence>
<evidence type="ECO:0000313" key="11">
    <source>
        <dbReference type="EMBL" id="CDR48566.1"/>
    </source>
</evidence>
<feature type="compositionally biased region" description="Low complexity" evidence="9">
    <location>
        <begin position="137"/>
        <end position="147"/>
    </location>
</feature>
<keyword evidence="7" id="KW-0862">Zinc</keyword>
<keyword evidence="6" id="KW-0833">Ubl conjugation pathway</keyword>
<name>A0A061BKW0_RHOTO</name>
<comment type="pathway">
    <text evidence="1">Protein modification; protein ubiquitination.</text>
</comment>
<dbReference type="PROSITE" id="PS51873">
    <property type="entry name" value="TRIAD"/>
    <property type="match status" value="1"/>
</dbReference>
<accession>A0A061BKW0</accession>
<dbReference type="Gene3D" id="1.20.120.1750">
    <property type="match status" value="1"/>
</dbReference>
<feature type="coiled-coil region" evidence="8">
    <location>
        <begin position="428"/>
        <end position="466"/>
    </location>
</feature>
<protein>
    <submittedName>
        <fullName evidence="11">RHTO0S18e02938g1_1</fullName>
    </submittedName>
</protein>
<dbReference type="PANTHER" id="PTHR22770:SF47">
    <property type="entry name" value="E3 UBIQUITIN-PROTEIN LIGASE RNF216"/>
    <property type="match status" value="1"/>
</dbReference>
<evidence type="ECO:0000256" key="5">
    <source>
        <dbReference type="ARBA" id="ARBA00022771"/>
    </source>
</evidence>
<keyword evidence="5" id="KW-0863">Zinc-finger</keyword>
<feature type="region of interest" description="Disordered" evidence="9">
    <location>
        <begin position="97"/>
        <end position="158"/>
    </location>
</feature>
<keyword evidence="4" id="KW-0677">Repeat</keyword>
<evidence type="ECO:0000256" key="9">
    <source>
        <dbReference type="SAM" id="MobiDB-lite"/>
    </source>
</evidence>
<dbReference type="GO" id="GO:0008270">
    <property type="term" value="F:zinc ion binding"/>
    <property type="evidence" value="ECO:0007669"/>
    <property type="project" value="UniProtKB-KW"/>
</dbReference>
<proteinExistence type="predicted"/>
<dbReference type="InterPro" id="IPR047544">
    <property type="entry name" value="RING-HC_RBR_RNF216"/>
</dbReference>
<dbReference type="PANTHER" id="PTHR22770">
    <property type="entry name" value="UBIQUITIN CONJUGATING ENZYME 7 INTERACTING PROTEIN-RELATED"/>
    <property type="match status" value="1"/>
</dbReference>
<keyword evidence="3" id="KW-0479">Metal-binding</keyword>
<dbReference type="InterPro" id="IPR044066">
    <property type="entry name" value="TRIAD_supradom"/>
</dbReference>
<dbReference type="Pfam" id="PF26200">
    <property type="entry name" value="Rcat_RNF216"/>
    <property type="match status" value="1"/>
</dbReference>
<keyword evidence="8" id="KW-0175">Coiled coil</keyword>
<dbReference type="InterPro" id="IPR051628">
    <property type="entry name" value="LUBAC_E3_Ligases"/>
</dbReference>
<dbReference type="EMBL" id="LK052953">
    <property type="protein sequence ID" value="CDR48566.1"/>
    <property type="molecule type" value="Genomic_DNA"/>
</dbReference>
<dbReference type="OrthoDB" id="10009520at2759"/>
<feature type="domain" description="RING-type" evidence="10">
    <location>
        <begin position="466"/>
        <end position="679"/>
    </location>
</feature>
<dbReference type="SUPFAM" id="SSF57850">
    <property type="entry name" value="RING/U-box"/>
    <property type="match status" value="2"/>
</dbReference>
<reference evidence="11" key="1">
    <citation type="journal article" date="2014" name="Genome Announc.">
        <title>Draft genome sequence of Rhodosporidium toruloides CECT1137, an oleaginous yeast of biotechnological interest.</title>
        <authorList>
            <person name="Morin N."/>
            <person name="Calcas X."/>
            <person name="Devillers H."/>
            <person name="Durrens P."/>
            <person name="Sherman D.J."/>
            <person name="Nicaud J.-M."/>
            <person name="Neuveglise C."/>
        </authorList>
    </citation>
    <scope>NUCLEOTIDE SEQUENCE</scope>
    <source>
        <strain evidence="11">CECT1137</strain>
    </source>
</reference>
<evidence type="ECO:0000256" key="6">
    <source>
        <dbReference type="ARBA" id="ARBA00022786"/>
    </source>
</evidence>
<feature type="region of interest" description="Disordered" evidence="9">
    <location>
        <begin position="1"/>
        <end position="27"/>
    </location>
</feature>
<evidence type="ECO:0000256" key="3">
    <source>
        <dbReference type="ARBA" id="ARBA00022723"/>
    </source>
</evidence>
<dbReference type="AlphaFoldDB" id="A0A061BKW0"/>
<dbReference type="GO" id="GO:0016740">
    <property type="term" value="F:transferase activity"/>
    <property type="evidence" value="ECO:0007669"/>
    <property type="project" value="UniProtKB-KW"/>
</dbReference>
<dbReference type="CDD" id="cd20353">
    <property type="entry name" value="Rcat_RBR_RNF216"/>
    <property type="match status" value="1"/>
</dbReference>
<dbReference type="InterPro" id="IPR047545">
    <property type="entry name" value="BRcat_RBR_RNF216"/>
</dbReference>
<organism evidence="11">
    <name type="scientific">Rhodotorula toruloides</name>
    <name type="common">Yeast</name>
    <name type="synonym">Rhodosporidium toruloides</name>
    <dbReference type="NCBI Taxonomy" id="5286"/>
    <lineage>
        <taxon>Eukaryota</taxon>
        <taxon>Fungi</taxon>
        <taxon>Dikarya</taxon>
        <taxon>Basidiomycota</taxon>
        <taxon>Pucciniomycotina</taxon>
        <taxon>Microbotryomycetes</taxon>
        <taxon>Sporidiobolales</taxon>
        <taxon>Sporidiobolaceae</taxon>
        <taxon>Rhodotorula</taxon>
    </lineage>
</organism>
<evidence type="ECO:0000256" key="8">
    <source>
        <dbReference type="SAM" id="Coils"/>
    </source>
</evidence>
<keyword evidence="2" id="KW-0808">Transferase</keyword>
<evidence type="ECO:0000256" key="1">
    <source>
        <dbReference type="ARBA" id="ARBA00004906"/>
    </source>
</evidence>
<dbReference type="CDD" id="cd16630">
    <property type="entry name" value="RING-HC_RBR_RNF216"/>
    <property type="match status" value="1"/>
</dbReference>
<dbReference type="CDD" id="cd20339">
    <property type="entry name" value="BRcat_RBR_RNF216"/>
    <property type="match status" value="1"/>
</dbReference>
<evidence type="ECO:0000256" key="7">
    <source>
        <dbReference type="ARBA" id="ARBA00022833"/>
    </source>
</evidence>